<protein>
    <submittedName>
        <fullName evidence="12">BQ2448_6794 protein</fullName>
    </submittedName>
</protein>
<feature type="region of interest" description="Disordered" evidence="9">
    <location>
        <begin position="236"/>
        <end position="257"/>
    </location>
</feature>
<feature type="compositionally biased region" description="Polar residues" evidence="9">
    <location>
        <begin position="416"/>
        <end position="441"/>
    </location>
</feature>
<dbReference type="PANTHER" id="PTHR30182:SF1">
    <property type="entry name" value="L-SERINE DEHYDRATASE 1"/>
    <property type="match status" value="1"/>
</dbReference>
<evidence type="ECO:0000256" key="7">
    <source>
        <dbReference type="ARBA" id="ARBA00023014"/>
    </source>
</evidence>
<accession>A0A238FKQ0</accession>
<keyword evidence="3" id="KW-0312">Gluconeogenesis</keyword>
<evidence type="ECO:0000259" key="10">
    <source>
        <dbReference type="Pfam" id="PF03313"/>
    </source>
</evidence>
<evidence type="ECO:0000256" key="2">
    <source>
        <dbReference type="ARBA" id="ARBA00004742"/>
    </source>
</evidence>
<dbReference type="OrthoDB" id="192663at2759"/>
<evidence type="ECO:0000256" key="4">
    <source>
        <dbReference type="ARBA" id="ARBA00022485"/>
    </source>
</evidence>
<evidence type="ECO:0000313" key="13">
    <source>
        <dbReference type="Proteomes" id="UP000198372"/>
    </source>
</evidence>
<feature type="region of interest" description="Disordered" evidence="9">
    <location>
        <begin position="51"/>
        <end position="77"/>
    </location>
</feature>
<keyword evidence="4" id="KW-0004">4Fe-4S</keyword>
<dbReference type="PANTHER" id="PTHR30182">
    <property type="entry name" value="L-SERINE DEHYDRATASE"/>
    <property type="match status" value="1"/>
</dbReference>
<feature type="region of interest" description="Disordered" evidence="9">
    <location>
        <begin position="416"/>
        <end position="452"/>
    </location>
</feature>
<evidence type="ECO:0000256" key="3">
    <source>
        <dbReference type="ARBA" id="ARBA00022432"/>
    </source>
</evidence>
<dbReference type="InterPro" id="IPR005130">
    <property type="entry name" value="Ser_deHydtase-like_asu"/>
</dbReference>
<dbReference type="Pfam" id="PF03313">
    <property type="entry name" value="SDH_alpha"/>
    <property type="match status" value="1"/>
</dbReference>
<evidence type="ECO:0000256" key="1">
    <source>
        <dbReference type="ARBA" id="ARBA00001966"/>
    </source>
</evidence>
<feature type="domain" description="Serine dehydratase-like alpha subunit" evidence="10">
    <location>
        <begin position="337"/>
        <end position="661"/>
    </location>
</feature>
<dbReference type="GO" id="GO:0003941">
    <property type="term" value="F:L-serine ammonia-lyase activity"/>
    <property type="evidence" value="ECO:0007669"/>
    <property type="project" value="InterPro"/>
</dbReference>
<evidence type="ECO:0000256" key="9">
    <source>
        <dbReference type="SAM" id="MobiDB-lite"/>
    </source>
</evidence>
<dbReference type="AlphaFoldDB" id="A0A238FKQ0"/>
<keyword evidence="6" id="KW-0408">Iron</keyword>
<reference evidence="13" key="1">
    <citation type="submission" date="2016-09" db="EMBL/GenBank/DDBJ databases">
        <authorList>
            <person name="Jeantristanb JTB J.-T."/>
            <person name="Ricardo R."/>
        </authorList>
    </citation>
    <scope>NUCLEOTIDE SEQUENCE [LARGE SCALE GENOMIC DNA]</scope>
</reference>
<dbReference type="Pfam" id="PF03315">
    <property type="entry name" value="SDH_beta"/>
    <property type="match status" value="1"/>
</dbReference>
<keyword evidence="13" id="KW-1185">Reference proteome</keyword>
<dbReference type="Proteomes" id="UP000198372">
    <property type="component" value="Unassembled WGS sequence"/>
</dbReference>
<dbReference type="EMBL" id="FMSP01000020">
    <property type="protein sequence ID" value="SCV74362.1"/>
    <property type="molecule type" value="Genomic_DNA"/>
</dbReference>
<gene>
    <name evidence="12" type="ORF">BQ2448_6794</name>
</gene>
<evidence type="ECO:0000256" key="6">
    <source>
        <dbReference type="ARBA" id="ARBA00023004"/>
    </source>
</evidence>
<keyword evidence="8" id="KW-0456">Lyase</keyword>
<dbReference type="InterPro" id="IPR029009">
    <property type="entry name" value="ASB_dom_sf"/>
</dbReference>
<feature type="region of interest" description="Disordered" evidence="9">
    <location>
        <begin position="281"/>
        <end position="316"/>
    </location>
</feature>
<dbReference type="STRING" id="269621.A0A238FKQ0"/>
<comment type="cofactor">
    <cofactor evidence="1">
        <name>[4Fe-4S] cluster</name>
        <dbReference type="ChEBI" id="CHEBI:49883"/>
    </cofactor>
</comment>
<keyword evidence="5" id="KW-0479">Metal-binding</keyword>
<dbReference type="SUPFAM" id="SSF143548">
    <property type="entry name" value="Serine metabolism enzymes domain"/>
    <property type="match status" value="1"/>
</dbReference>
<dbReference type="GO" id="GO:0006094">
    <property type="term" value="P:gluconeogenesis"/>
    <property type="evidence" value="ECO:0007669"/>
    <property type="project" value="UniProtKB-KW"/>
</dbReference>
<dbReference type="GO" id="GO:0046872">
    <property type="term" value="F:metal ion binding"/>
    <property type="evidence" value="ECO:0007669"/>
    <property type="project" value="UniProtKB-KW"/>
</dbReference>
<name>A0A238FKQ0_9BASI</name>
<sequence>MSLSTFRVARTLHRVPRPATSPTTRVHHRVARCHTTTAARPFHTTLVPRESLLTESIEPERKVVSSDENATPQDKPRAEHAVISAFDLFSIGVGPSSSHTVGPMRAGKIFVEDLKELGILKDVHTLKIGLYGSLAATGKGHMTPQAVVLGLEGEDPETIEPSTIQSRYASILQTHHLTLAGEHSITYDQDKDMLWRNEPLPTHPNGMRHVGLTGDLLAVNEYFSVGGGFVVNDQTKSASQGVSDRNTEDCTWLTSPGSTNGLAVDENLYYRAFKKDSASLARREQTHGLENNSNNKALPAPGQESSAEQDGPRQTGQRQPLFLFRNGAELLAMTKRHNLTIAQLVWENERSSMTSDEISEGLMKLWRTMDASIAQGVSSTELKLPGGLGCEDITDGPSTITGLYRRLFKGFYPSLSPSEPSQSALPPAGSSSTLTMASGFNSEPPPEAITRLPSGSIRRTSLVIGSFEHELLPIPFKKAVFPGIDFLSCYAIAVNETNASGGRVVTSPTLGAAGVIPAVGKYIVEFISDDPEGDIKTFLLTAAAVGMLYKRGATISAAEGGCMAEVGVASSMAAAGFTACMGGSPQQILQAAEIGIEHSLGLTCDPHEGLVQVPCIERNSIGAVKAVAAAQLALASDGRHSVSLDEAIEAMHTHYKETSMSGLATSVRIPLSSPAC</sequence>
<dbReference type="InterPro" id="IPR051318">
    <property type="entry name" value="Fe-S_L-Ser"/>
</dbReference>
<feature type="compositionally biased region" description="Polar residues" evidence="9">
    <location>
        <begin position="303"/>
        <end position="316"/>
    </location>
</feature>
<evidence type="ECO:0000313" key="12">
    <source>
        <dbReference type="EMBL" id="SCV74362.1"/>
    </source>
</evidence>
<proteinExistence type="predicted"/>
<evidence type="ECO:0000259" key="11">
    <source>
        <dbReference type="Pfam" id="PF03315"/>
    </source>
</evidence>
<dbReference type="InterPro" id="IPR005131">
    <property type="entry name" value="Ser_deHydtase_bsu"/>
</dbReference>
<comment type="pathway">
    <text evidence="2">Carbohydrate biosynthesis; gluconeogenesis.</text>
</comment>
<keyword evidence="7" id="KW-0411">Iron-sulfur</keyword>
<dbReference type="FunFam" id="3.30.1330.90:FF:000001">
    <property type="entry name" value="L-serine ammonia-lyase 1"/>
    <property type="match status" value="1"/>
</dbReference>
<dbReference type="GO" id="GO:0051539">
    <property type="term" value="F:4 iron, 4 sulfur cluster binding"/>
    <property type="evidence" value="ECO:0007669"/>
    <property type="project" value="UniProtKB-KW"/>
</dbReference>
<evidence type="ECO:0000256" key="8">
    <source>
        <dbReference type="ARBA" id="ARBA00023239"/>
    </source>
</evidence>
<organism evidence="12 13">
    <name type="scientific">Microbotryum intermedium</name>
    <dbReference type="NCBI Taxonomy" id="269621"/>
    <lineage>
        <taxon>Eukaryota</taxon>
        <taxon>Fungi</taxon>
        <taxon>Dikarya</taxon>
        <taxon>Basidiomycota</taxon>
        <taxon>Pucciniomycotina</taxon>
        <taxon>Microbotryomycetes</taxon>
        <taxon>Microbotryales</taxon>
        <taxon>Microbotryaceae</taxon>
        <taxon>Microbotryum</taxon>
    </lineage>
</organism>
<dbReference type="Gene3D" id="3.30.1330.90">
    <property type="entry name" value="D-3-phosphoglycerate dehydrogenase, domain 3"/>
    <property type="match status" value="1"/>
</dbReference>
<evidence type="ECO:0000256" key="5">
    <source>
        <dbReference type="ARBA" id="ARBA00022723"/>
    </source>
</evidence>
<feature type="domain" description="Serine dehydratase beta chain" evidence="11">
    <location>
        <begin position="84"/>
        <end position="234"/>
    </location>
</feature>